<dbReference type="InterPro" id="IPR003439">
    <property type="entry name" value="ABC_transporter-like_ATP-bd"/>
</dbReference>
<dbReference type="GO" id="GO:0140359">
    <property type="term" value="F:ABC-type transporter activity"/>
    <property type="evidence" value="ECO:0007669"/>
    <property type="project" value="InterPro"/>
</dbReference>
<dbReference type="RefSeq" id="WP_045928491.1">
    <property type="nucleotide sequence ID" value="NZ_JBHSZS010000026.1"/>
</dbReference>
<dbReference type="InterPro" id="IPR027417">
    <property type="entry name" value="P-loop_NTPase"/>
</dbReference>
<feature type="transmembrane region" description="Helical" evidence="7">
    <location>
        <begin position="120"/>
        <end position="142"/>
    </location>
</feature>
<protein>
    <submittedName>
        <fullName evidence="10">Lactococcin A ABC transporter ATP binding protein</fullName>
    </submittedName>
</protein>
<evidence type="ECO:0000313" key="10">
    <source>
        <dbReference type="EMBL" id="KJY54474.1"/>
    </source>
</evidence>
<evidence type="ECO:0000259" key="9">
    <source>
        <dbReference type="PROSITE" id="PS50929"/>
    </source>
</evidence>
<feature type="domain" description="ABC transporter" evidence="8">
    <location>
        <begin position="320"/>
        <end position="533"/>
    </location>
</feature>
<name>A0A0F4L885_9LACO</name>
<feature type="transmembrane region" description="Helical" evidence="7">
    <location>
        <begin position="237"/>
        <end position="256"/>
    </location>
</feature>
<dbReference type="HOGENOM" id="CLU_000604_84_3_9"/>
<dbReference type="PROSITE" id="PS00675">
    <property type="entry name" value="SIGMA54_INTERACT_1"/>
    <property type="match status" value="1"/>
</dbReference>
<feature type="transmembrane region" description="Helical" evidence="7">
    <location>
        <begin position="14"/>
        <end position="35"/>
    </location>
</feature>
<accession>A0A0F4L885</accession>
<comment type="subcellular location">
    <subcellularLocation>
        <location evidence="1">Cell membrane</location>
        <topology evidence="1">Multi-pass membrane protein</topology>
    </subcellularLocation>
</comment>
<dbReference type="InterPro" id="IPR011527">
    <property type="entry name" value="ABC1_TM_dom"/>
</dbReference>
<dbReference type="InterPro" id="IPR003593">
    <property type="entry name" value="AAA+_ATPase"/>
</dbReference>
<dbReference type="InterPro" id="IPR036640">
    <property type="entry name" value="ABC1_TM_sf"/>
</dbReference>
<dbReference type="EMBL" id="JXBY01000025">
    <property type="protein sequence ID" value="KJY54474.1"/>
    <property type="molecule type" value="Genomic_DNA"/>
</dbReference>
<dbReference type="SUPFAM" id="SSF52540">
    <property type="entry name" value="P-loop containing nucleoside triphosphate hydrolases"/>
    <property type="match status" value="1"/>
</dbReference>
<dbReference type="Proteomes" id="UP000033533">
    <property type="component" value="Unassembled WGS sequence"/>
</dbReference>
<dbReference type="Gene3D" id="1.20.1560.10">
    <property type="entry name" value="ABC transporter type 1, transmembrane domain"/>
    <property type="match status" value="1"/>
</dbReference>
<keyword evidence="3" id="KW-0547">Nucleotide-binding</keyword>
<evidence type="ECO:0000256" key="6">
    <source>
        <dbReference type="ARBA" id="ARBA00023136"/>
    </source>
</evidence>
<feature type="transmembrane region" description="Helical" evidence="7">
    <location>
        <begin position="55"/>
        <end position="75"/>
    </location>
</feature>
<evidence type="ECO:0000313" key="11">
    <source>
        <dbReference type="Proteomes" id="UP000033533"/>
    </source>
</evidence>
<dbReference type="STRING" id="1218493.JF76_14940"/>
<feature type="transmembrane region" description="Helical" evidence="7">
    <location>
        <begin position="148"/>
        <end position="167"/>
    </location>
</feature>
<evidence type="ECO:0000256" key="3">
    <source>
        <dbReference type="ARBA" id="ARBA00022741"/>
    </source>
</evidence>
<dbReference type="AlphaFoldDB" id="A0A0F4L885"/>
<dbReference type="PROSITE" id="PS50929">
    <property type="entry name" value="ABC_TM1F"/>
    <property type="match status" value="1"/>
</dbReference>
<comment type="caution">
    <text evidence="10">The sequence shown here is derived from an EMBL/GenBank/DDBJ whole genome shotgun (WGS) entry which is preliminary data.</text>
</comment>
<feature type="transmembrane region" description="Helical" evidence="7">
    <location>
        <begin position="262"/>
        <end position="287"/>
    </location>
</feature>
<reference evidence="10 11" key="1">
    <citation type="submission" date="2014-12" db="EMBL/GenBank/DDBJ databases">
        <title>Comparative genomics of the lactic acid bacteria isolated from the honey bee gut.</title>
        <authorList>
            <person name="Ellegaard K.M."/>
            <person name="Tamarit D."/>
            <person name="Javelind E."/>
            <person name="Olofsson T."/>
            <person name="Andersson S.G."/>
            <person name="Vasquez A."/>
        </authorList>
    </citation>
    <scope>NUCLEOTIDE SEQUENCE [LARGE SCALE GENOMIC DNA]</scope>
    <source>
        <strain evidence="10 11">Biut2</strain>
    </source>
</reference>
<keyword evidence="2 7" id="KW-0812">Transmembrane</keyword>
<dbReference type="PATRIC" id="fig|1218493.3.peg.1566"/>
<dbReference type="InterPro" id="IPR025662">
    <property type="entry name" value="Sigma_54_int_dom_ATP-bd_1"/>
</dbReference>
<sequence>MTLKGLIGSNKQRAIFIILLYFIFAVTGSLDQYFFQFAVNGLSVGNLPVYIRWQLIEFIPVVCGVFILPLATYLFNAQIQEYLDQLRGQMVDHFYTENDATVAQMQNCLQSNLDTLTSDFALPWVNVLSNLFIILLSAGVLFSLNWSFVLLTAIFVLIDLSLPKIMARMTSEASRKVMKNTSAFLTGIGEWINGLNELRRYHAWTILNKELSSYAEKLEKSKVNQTNKNCASNTINGIGNTLGQMSIAFLAGILFLTGQIKIGAALASTSFAFGIFSAVSSITSAAVKIKSTKNINQTTASLISNTKTKPNRSSTQIAQIEIKNLALKYPNGPIIKYPDFVINKGEKVLLAGDSGTGKSTLLQALLGKIKPYQGQIIFRNNTGQIFQPNLNRISYIAQDPQLFPGTIAENIVMFHQQLLDQVPNLINKVQLQSDIARFPQGTDTQVDLDKNNLSGGQRQKIILARSEVFADEIILLDEATSAIDSKATKQIIAELVHTNKTVIMIAHNLNSEVKNMFDKTIRLASQKENHNDF</sequence>
<keyword evidence="6 7" id="KW-0472">Membrane</keyword>
<dbReference type="GO" id="GO:0034040">
    <property type="term" value="F:ATPase-coupled lipid transmembrane transporter activity"/>
    <property type="evidence" value="ECO:0007669"/>
    <property type="project" value="TreeGrafter"/>
</dbReference>
<proteinExistence type="predicted"/>
<gene>
    <name evidence="10" type="ORF">JF76_14940</name>
</gene>
<evidence type="ECO:0000256" key="2">
    <source>
        <dbReference type="ARBA" id="ARBA00022692"/>
    </source>
</evidence>
<dbReference type="OrthoDB" id="95687at2"/>
<keyword evidence="4" id="KW-0067">ATP-binding</keyword>
<dbReference type="InterPro" id="IPR039421">
    <property type="entry name" value="Type_1_exporter"/>
</dbReference>
<dbReference type="Pfam" id="PF00664">
    <property type="entry name" value="ABC_membrane"/>
    <property type="match status" value="1"/>
</dbReference>
<dbReference type="GO" id="GO:0005886">
    <property type="term" value="C:plasma membrane"/>
    <property type="evidence" value="ECO:0007669"/>
    <property type="project" value="UniProtKB-SubCell"/>
</dbReference>
<dbReference type="GO" id="GO:0016887">
    <property type="term" value="F:ATP hydrolysis activity"/>
    <property type="evidence" value="ECO:0007669"/>
    <property type="project" value="InterPro"/>
</dbReference>
<feature type="domain" description="ABC transmembrane type-1" evidence="9">
    <location>
        <begin position="15"/>
        <end position="291"/>
    </location>
</feature>
<evidence type="ECO:0000256" key="7">
    <source>
        <dbReference type="SAM" id="Phobius"/>
    </source>
</evidence>
<organism evidence="10 11">
    <name type="scientific">Lactobacillus kullabergensis</name>
    <dbReference type="NCBI Taxonomy" id="1218493"/>
    <lineage>
        <taxon>Bacteria</taxon>
        <taxon>Bacillati</taxon>
        <taxon>Bacillota</taxon>
        <taxon>Bacilli</taxon>
        <taxon>Lactobacillales</taxon>
        <taxon>Lactobacillaceae</taxon>
        <taxon>Lactobacillus</taxon>
    </lineage>
</organism>
<evidence type="ECO:0000259" key="8">
    <source>
        <dbReference type="PROSITE" id="PS50893"/>
    </source>
</evidence>
<dbReference type="SMART" id="SM00382">
    <property type="entry name" value="AAA"/>
    <property type="match status" value="1"/>
</dbReference>
<dbReference type="PANTHER" id="PTHR24221">
    <property type="entry name" value="ATP-BINDING CASSETTE SUB-FAMILY B"/>
    <property type="match status" value="1"/>
</dbReference>
<keyword evidence="5 7" id="KW-1133">Transmembrane helix</keyword>
<dbReference type="PANTHER" id="PTHR24221:SF654">
    <property type="entry name" value="ATP-BINDING CASSETTE SUB-FAMILY B MEMBER 6"/>
    <property type="match status" value="1"/>
</dbReference>
<evidence type="ECO:0000256" key="5">
    <source>
        <dbReference type="ARBA" id="ARBA00022989"/>
    </source>
</evidence>
<dbReference type="SUPFAM" id="SSF90123">
    <property type="entry name" value="ABC transporter transmembrane region"/>
    <property type="match status" value="1"/>
</dbReference>
<dbReference type="Gene3D" id="3.40.50.300">
    <property type="entry name" value="P-loop containing nucleotide triphosphate hydrolases"/>
    <property type="match status" value="1"/>
</dbReference>
<dbReference type="Pfam" id="PF00005">
    <property type="entry name" value="ABC_tran"/>
    <property type="match status" value="1"/>
</dbReference>
<evidence type="ECO:0000256" key="1">
    <source>
        <dbReference type="ARBA" id="ARBA00004651"/>
    </source>
</evidence>
<dbReference type="PROSITE" id="PS50893">
    <property type="entry name" value="ABC_TRANSPORTER_2"/>
    <property type="match status" value="1"/>
</dbReference>
<evidence type="ECO:0000256" key="4">
    <source>
        <dbReference type="ARBA" id="ARBA00022840"/>
    </source>
</evidence>
<dbReference type="GO" id="GO:0005524">
    <property type="term" value="F:ATP binding"/>
    <property type="evidence" value="ECO:0007669"/>
    <property type="project" value="UniProtKB-KW"/>
</dbReference>